<dbReference type="AlphaFoldDB" id="A0A6J8BGU3"/>
<dbReference type="OrthoDB" id="10395783at2759"/>
<dbReference type="EMBL" id="CACVKT020003275">
    <property type="protein sequence ID" value="CAC5382903.1"/>
    <property type="molecule type" value="Genomic_DNA"/>
</dbReference>
<dbReference type="Gene3D" id="2.60.40.10">
    <property type="entry name" value="Immunoglobulins"/>
    <property type="match status" value="1"/>
</dbReference>
<evidence type="ECO:0000313" key="2">
    <source>
        <dbReference type="EMBL" id="CAC5382903.1"/>
    </source>
</evidence>
<dbReference type="InterPro" id="IPR013783">
    <property type="entry name" value="Ig-like_fold"/>
</dbReference>
<reference evidence="2 3" key="1">
    <citation type="submission" date="2020-06" db="EMBL/GenBank/DDBJ databases">
        <authorList>
            <person name="Li R."/>
            <person name="Bekaert M."/>
        </authorList>
    </citation>
    <scope>NUCLEOTIDE SEQUENCE [LARGE SCALE GENOMIC DNA]</scope>
    <source>
        <strain evidence="3">wild</strain>
    </source>
</reference>
<gene>
    <name evidence="2" type="ORF">MCOR_18692</name>
</gene>
<name>A0A6J8BGU3_MYTCO</name>
<dbReference type="PROSITE" id="PS50835">
    <property type="entry name" value="IG_LIKE"/>
    <property type="match status" value="2"/>
</dbReference>
<keyword evidence="3" id="KW-1185">Reference proteome</keyword>
<protein>
    <recommendedName>
        <fullName evidence="1">Ig-like domain-containing protein</fullName>
    </recommendedName>
</protein>
<organism evidence="2 3">
    <name type="scientific">Mytilus coruscus</name>
    <name type="common">Sea mussel</name>
    <dbReference type="NCBI Taxonomy" id="42192"/>
    <lineage>
        <taxon>Eukaryota</taxon>
        <taxon>Metazoa</taxon>
        <taxon>Spiralia</taxon>
        <taxon>Lophotrochozoa</taxon>
        <taxon>Mollusca</taxon>
        <taxon>Bivalvia</taxon>
        <taxon>Autobranchia</taxon>
        <taxon>Pteriomorphia</taxon>
        <taxon>Mytilida</taxon>
        <taxon>Mytiloidea</taxon>
        <taxon>Mytilidae</taxon>
        <taxon>Mytilinae</taxon>
        <taxon>Mytilus</taxon>
    </lineage>
</organism>
<dbReference type="InterPro" id="IPR036179">
    <property type="entry name" value="Ig-like_dom_sf"/>
</dbReference>
<accession>A0A6J8BGU3</accession>
<dbReference type="SUPFAM" id="SSF48726">
    <property type="entry name" value="Immunoglobulin"/>
    <property type="match status" value="1"/>
</dbReference>
<evidence type="ECO:0000259" key="1">
    <source>
        <dbReference type="PROSITE" id="PS50835"/>
    </source>
</evidence>
<proteinExistence type="predicted"/>
<feature type="domain" description="Ig-like" evidence="1">
    <location>
        <begin position="115"/>
        <end position="196"/>
    </location>
</feature>
<dbReference type="Proteomes" id="UP000507470">
    <property type="component" value="Unassembled WGS sequence"/>
</dbReference>
<evidence type="ECO:0000313" key="3">
    <source>
        <dbReference type="Proteomes" id="UP000507470"/>
    </source>
</evidence>
<sequence>MVTLLANRYVQKGKDVRLNCSSDKIPSGKTVEFITDSGTIGNIRSHKGICFNTLFSQTCTPNICECHEDGKSYAMYYRLYQASENLQFWCKMKFTDNTVIYSNKRIVSVLDMATPKIYPPSQMLISGLIVSLMCIAKKTPEDVIFSWACGYIPQISPIKNNNTSVWSKIQLKVDSAFDNKPCNCTLQSTRTNFSVTDSVMLKITKSPLLTLKEEFSCNITETVALVCSVRGDLAIFGFDPWKHSIDGTYIRSLKGLDDEYVSLLFINACSYQDAGEYTCIVWNKHTGETFVGNKTTTLVVAGPPVILKKETSQIGSRKSFVLLFYTRPTLVGVKVQCSGELLNNSSDMTIDINRENLELNFYETVVAVEAFRYTVALINNHCVSQKYTVCIKNKFEELCETFEPQKAAALTEQVGNDDSDQTTSRNQYLQPVDIQQGSLQYNIRTSSINQEQTNQSLYENFYEPSAIIVNDNLEHSQFEAVDHDCIPPYLEIQPEADTISGTSDGYEKVE</sequence>
<dbReference type="InterPro" id="IPR007110">
    <property type="entry name" value="Ig-like_dom"/>
</dbReference>
<feature type="domain" description="Ig-like" evidence="1">
    <location>
        <begin position="207"/>
        <end position="297"/>
    </location>
</feature>